<dbReference type="NCBIfam" id="NF041766">
    <property type="entry name" value="choice_anch_U"/>
    <property type="match status" value="1"/>
</dbReference>
<keyword evidence="1" id="KW-0677">Repeat</keyword>
<dbReference type="Pfam" id="PF13540">
    <property type="entry name" value="RCC1_2"/>
    <property type="match status" value="3"/>
</dbReference>
<dbReference type="RefSeq" id="WP_146749352.1">
    <property type="nucleotide sequence ID" value="NZ_CBCSGC010000092.1"/>
</dbReference>
<dbReference type="GO" id="GO:0005737">
    <property type="term" value="C:cytoplasm"/>
    <property type="evidence" value="ECO:0007669"/>
    <property type="project" value="TreeGrafter"/>
</dbReference>
<dbReference type="Gene3D" id="2.60.40.10">
    <property type="entry name" value="Immunoglobulins"/>
    <property type="match status" value="1"/>
</dbReference>
<feature type="domain" description="RCC1-like" evidence="5">
    <location>
        <begin position="314"/>
        <end position="628"/>
    </location>
</feature>
<keyword evidence="2" id="KW-0472">Membrane</keyword>
<feature type="domain" description="Bacterial Ig-like" evidence="3">
    <location>
        <begin position="891"/>
        <end position="975"/>
    </location>
</feature>
<dbReference type="Pfam" id="PF16640">
    <property type="entry name" value="Big_3_5"/>
    <property type="match status" value="1"/>
</dbReference>
<dbReference type="PANTHER" id="PTHR45622">
    <property type="entry name" value="UBIQUITIN-PROTEIN LIGASE E3A-RELATED"/>
    <property type="match status" value="1"/>
</dbReference>
<evidence type="ECO:0000259" key="3">
    <source>
        <dbReference type="Pfam" id="PF16640"/>
    </source>
</evidence>
<dbReference type="Pfam" id="PF25390">
    <property type="entry name" value="WD40_RLD"/>
    <property type="match status" value="1"/>
</dbReference>
<keyword evidence="7" id="KW-1185">Reference proteome</keyword>
<gene>
    <name evidence="6" type="ORF">AX018_104024</name>
</gene>
<feature type="transmembrane region" description="Helical" evidence="2">
    <location>
        <begin position="1120"/>
        <end position="1140"/>
    </location>
</feature>
<proteinExistence type="predicted"/>
<dbReference type="InterPro" id="IPR026442">
    <property type="entry name" value="IPTL_CTERM"/>
</dbReference>
<keyword evidence="2" id="KW-0812">Transmembrane</keyword>
<dbReference type="Pfam" id="PF00415">
    <property type="entry name" value="RCC1"/>
    <property type="match status" value="2"/>
</dbReference>
<dbReference type="Pfam" id="PF18203">
    <property type="entry name" value="IPTL-CTERM"/>
    <property type="match status" value="1"/>
</dbReference>
<reference evidence="6 7" key="1">
    <citation type="submission" date="2018-06" db="EMBL/GenBank/DDBJ databases">
        <title>Genomic Encyclopedia of Archaeal and Bacterial Type Strains, Phase II (KMG-II): from individual species to whole genera.</title>
        <authorList>
            <person name="Goeker M."/>
        </authorList>
    </citation>
    <scope>NUCLEOTIDE SEQUENCE [LARGE SCALE GENOMIC DNA]</scope>
    <source>
        <strain evidence="6 7">CFPB 3232</strain>
    </source>
</reference>
<feature type="domain" description="IPTL-CTERM protein sorting" evidence="4">
    <location>
        <begin position="1115"/>
        <end position="1142"/>
    </location>
</feature>
<evidence type="ECO:0000313" key="6">
    <source>
        <dbReference type="EMBL" id="RAR77065.1"/>
    </source>
</evidence>
<protein>
    <submittedName>
        <fullName evidence="6">Putative secreted protein (IPTL-CTERM system target)</fullName>
    </submittedName>
</protein>
<dbReference type="EMBL" id="QLTA01000040">
    <property type="protein sequence ID" value="RAR77065.1"/>
    <property type="molecule type" value="Genomic_DNA"/>
</dbReference>
<dbReference type="PRINTS" id="PR00633">
    <property type="entry name" value="RCCNDNSATION"/>
</dbReference>
<evidence type="ECO:0000256" key="2">
    <source>
        <dbReference type="SAM" id="Phobius"/>
    </source>
</evidence>
<evidence type="ECO:0000259" key="4">
    <source>
        <dbReference type="Pfam" id="PF18203"/>
    </source>
</evidence>
<evidence type="ECO:0000256" key="1">
    <source>
        <dbReference type="ARBA" id="ARBA00022737"/>
    </source>
</evidence>
<dbReference type="SUPFAM" id="SSF50985">
    <property type="entry name" value="RCC1/BLIP-II"/>
    <property type="match status" value="3"/>
</dbReference>
<dbReference type="InterPro" id="IPR051709">
    <property type="entry name" value="Ub-ligase/GTPase-reg"/>
</dbReference>
<dbReference type="NCBIfam" id="TIGR04174">
    <property type="entry name" value="IPTL_CTERM"/>
    <property type="match status" value="1"/>
</dbReference>
<dbReference type="InterPro" id="IPR009091">
    <property type="entry name" value="RCC1/BLIP-II"/>
</dbReference>
<dbReference type="Proteomes" id="UP000248856">
    <property type="component" value="Unassembled WGS sequence"/>
</dbReference>
<name>A0A328YW53_9BURK</name>
<dbReference type="InterPro" id="IPR053784">
    <property type="entry name" value="Choice_anch_U_dom"/>
</dbReference>
<comment type="caution">
    <text evidence="6">The sequence shown here is derived from an EMBL/GenBank/DDBJ whole genome shotgun (WGS) entry which is preliminary data.</text>
</comment>
<dbReference type="OrthoDB" id="8577868at2"/>
<dbReference type="PROSITE" id="PS50012">
    <property type="entry name" value="RCC1_3"/>
    <property type="match status" value="13"/>
</dbReference>
<keyword evidence="2" id="KW-1133">Transmembrane helix</keyword>
<dbReference type="InterPro" id="IPR058923">
    <property type="entry name" value="RCC1-like_dom"/>
</dbReference>
<dbReference type="InterPro" id="IPR032109">
    <property type="entry name" value="Big_3_5"/>
</dbReference>
<accession>A0A328YW53</accession>
<dbReference type="Gene3D" id="2.130.10.30">
    <property type="entry name" value="Regulator of chromosome condensation 1/beta-lactamase-inhibitor protein II"/>
    <property type="match status" value="4"/>
</dbReference>
<dbReference type="AlphaFoldDB" id="A0A328YW53"/>
<evidence type="ECO:0000313" key="7">
    <source>
        <dbReference type="Proteomes" id="UP000248856"/>
    </source>
</evidence>
<evidence type="ECO:0000259" key="5">
    <source>
        <dbReference type="Pfam" id="PF25390"/>
    </source>
</evidence>
<dbReference type="InterPro" id="IPR013783">
    <property type="entry name" value="Ig-like_fold"/>
</dbReference>
<sequence>MTALPSQSQAIRRASHLPQSRVRAVDDARKIHQILGWPHRWLLALCLLCAAWAASPALAQGAMPTLLGEPVSQVMAGSSSTCVLTTAGAVRCWGSNSSGQLGDGTTTQRNTPVAVSGLGSGVAAIVGGSAHTCALTTAGAVQCWGANDFGQLGDGVSALLSNTAVAVSGLGSGVAAIAAGLNHTCVLTTAGAVQCWGNNINGQLGDGTTTRRTTPVTVSGLGSGVAAIAAGSSHTCAVTMAGAVRCWGDNTNGRLGDGSSTQSLIPVAVSGLGSGATAIAAGNAHTCALTTAGAVRCWGANSNGQAGDGTISIQRNTPTAVSGLGSGVAAISARNSHTCAVTVAGAVLCWGNNPDGRLGDGSTTQSATPVAVSGLGAGVAAVSAGTSHSCALTTAGAVRCWGLNSNGQLGDGTTTQRTTPVAVSGLGAGVVAIGPGANHTCALTTAGGVLCWGSNALGRLGDGTTTDSLAPVAVSGLGSGVVAIGSGNFHTCALTTAGAVLCWGSNSNGQVGNGVFSIQETTPVAVSGLGSGVTAIAVGNFHTCALTTAGAVLCWGANFDGRVGDGSTTNRNSPTPVSGLGAGVAAIAAGDHTCAVTTAGAVLCWGGNTYGQLGDGTTTQRSTPVAVSGLGFGVAAVAPGEQHTCALTTAGAVQCWGNNSQLQLGDGTNTQRTTPVAVGGLGGSGVAALGAGSYHNCALTTAGALLCWGSGGNGRLGNGMNGSAASRSTPEAVIGLDSGVASMAMGNSYTCALTTAGVLRCWGFNGGVGQLGDGTITDRFTPTAIRIGQSIAFTPGNVGTPLRSLALGISASLSATSSGGGSQPITYGTWTPGSCTVNGSTVTPTASAAPGNLCGLIASRAAEGSAAASTAAAPQQMRLLTLTKAAPAVSLTSGGNPSAFGSSVVLTATFANAANATGNVVFSSGSITLCTVPVSAGVANCQVSGLSVGPYTFVAAYAGDANNDAATSNTLLQTVGAGAFTLPGTAGTAMVNVSGPADCAIRAPQFSAAPPTGTPVPERTTFPLGVFSFTATGTGCAGAALNVRIDYPAGALAGMLPRKFGPNAPGATPAWFAHGTITGDSVSYGVTDNGIGDNDTTVGEIADPFALMLVTVDPTPVPALNPWGLILMSLMAAGLGMLAVRRRY</sequence>
<organism evidence="6 7">
    <name type="scientific">Paracidovorax anthurii</name>
    <dbReference type="NCBI Taxonomy" id="78229"/>
    <lineage>
        <taxon>Bacteria</taxon>
        <taxon>Pseudomonadati</taxon>
        <taxon>Pseudomonadota</taxon>
        <taxon>Betaproteobacteria</taxon>
        <taxon>Burkholderiales</taxon>
        <taxon>Comamonadaceae</taxon>
        <taxon>Paracidovorax</taxon>
    </lineage>
</organism>
<dbReference type="InterPro" id="IPR000408">
    <property type="entry name" value="Reg_chr_condens"/>
</dbReference>
<dbReference type="PANTHER" id="PTHR45622:SF70">
    <property type="entry name" value="SECRETION-REGULATING GUANINE NUCLEOTIDE EXCHANGE FACTOR"/>
    <property type="match status" value="1"/>
</dbReference>